<feature type="non-terminal residue" evidence="1">
    <location>
        <position position="1"/>
    </location>
</feature>
<protein>
    <submittedName>
        <fullName evidence="1">11767_t:CDS:1</fullName>
    </submittedName>
</protein>
<comment type="caution">
    <text evidence="1">The sequence shown here is derived from an EMBL/GenBank/DDBJ whole genome shotgun (WGS) entry which is preliminary data.</text>
</comment>
<keyword evidence="2" id="KW-1185">Reference proteome</keyword>
<evidence type="ECO:0000313" key="2">
    <source>
        <dbReference type="Proteomes" id="UP000789901"/>
    </source>
</evidence>
<dbReference type="Proteomes" id="UP000789901">
    <property type="component" value="Unassembled WGS sequence"/>
</dbReference>
<organism evidence="1 2">
    <name type="scientific">Gigaspora margarita</name>
    <dbReference type="NCBI Taxonomy" id="4874"/>
    <lineage>
        <taxon>Eukaryota</taxon>
        <taxon>Fungi</taxon>
        <taxon>Fungi incertae sedis</taxon>
        <taxon>Mucoromycota</taxon>
        <taxon>Glomeromycotina</taxon>
        <taxon>Glomeromycetes</taxon>
        <taxon>Diversisporales</taxon>
        <taxon>Gigasporaceae</taxon>
        <taxon>Gigaspora</taxon>
    </lineage>
</organism>
<gene>
    <name evidence="1" type="ORF">GMARGA_LOCUS37114</name>
</gene>
<proteinExistence type="predicted"/>
<name>A0ABN7X1L5_GIGMA</name>
<sequence>ETEKVDTYATKFKKLISRINVNNGFLHSYMIRTFLNGLKGNNTIFVAIAASKNLSEAIVVARRVKTSNYYGLALNYTTLSAKLKDTESN</sequence>
<accession>A0ABN7X1L5</accession>
<reference evidence="1 2" key="1">
    <citation type="submission" date="2021-06" db="EMBL/GenBank/DDBJ databases">
        <authorList>
            <person name="Kallberg Y."/>
            <person name="Tangrot J."/>
            <person name="Rosling A."/>
        </authorList>
    </citation>
    <scope>NUCLEOTIDE SEQUENCE [LARGE SCALE GENOMIC DNA]</scope>
    <source>
        <strain evidence="1 2">120-4 pot B 10/14</strain>
    </source>
</reference>
<dbReference type="EMBL" id="CAJVQB010076055">
    <property type="protein sequence ID" value="CAG8844457.1"/>
    <property type="molecule type" value="Genomic_DNA"/>
</dbReference>
<evidence type="ECO:0000313" key="1">
    <source>
        <dbReference type="EMBL" id="CAG8844457.1"/>
    </source>
</evidence>